<gene>
    <name evidence="1" type="ORF">HPBE_LOCUS5682</name>
</gene>
<protein>
    <submittedName>
        <fullName evidence="3">DSBA domain-containing protein</fullName>
    </submittedName>
</protein>
<dbReference type="GO" id="GO:0005739">
    <property type="term" value="C:mitochondrion"/>
    <property type="evidence" value="ECO:0007669"/>
    <property type="project" value="TreeGrafter"/>
</dbReference>
<proteinExistence type="predicted"/>
<dbReference type="GO" id="GO:0006749">
    <property type="term" value="P:glutathione metabolic process"/>
    <property type="evidence" value="ECO:0007669"/>
    <property type="project" value="TreeGrafter"/>
</dbReference>
<dbReference type="SUPFAM" id="SSF52833">
    <property type="entry name" value="Thioredoxin-like"/>
    <property type="match status" value="1"/>
</dbReference>
<dbReference type="Gene3D" id="3.40.30.10">
    <property type="entry name" value="Glutaredoxin"/>
    <property type="match status" value="1"/>
</dbReference>
<organism evidence="2 3">
    <name type="scientific">Heligmosomoides polygyrus</name>
    <name type="common">Parasitic roundworm</name>
    <dbReference type="NCBI Taxonomy" id="6339"/>
    <lineage>
        <taxon>Eukaryota</taxon>
        <taxon>Metazoa</taxon>
        <taxon>Ecdysozoa</taxon>
        <taxon>Nematoda</taxon>
        <taxon>Chromadorea</taxon>
        <taxon>Rhabditida</taxon>
        <taxon>Rhabditina</taxon>
        <taxon>Rhabditomorpha</taxon>
        <taxon>Strongyloidea</taxon>
        <taxon>Heligmosomidae</taxon>
        <taxon>Heligmosomoides</taxon>
    </lineage>
</organism>
<keyword evidence="2" id="KW-1185">Reference proteome</keyword>
<dbReference type="InterPro" id="IPR036249">
    <property type="entry name" value="Thioredoxin-like_sf"/>
</dbReference>
<dbReference type="AlphaFoldDB" id="A0A183FGB7"/>
<reference evidence="1 2" key="1">
    <citation type="submission" date="2018-11" db="EMBL/GenBank/DDBJ databases">
        <authorList>
            <consortium name="Pathogen Informatics"/>
        </authorList>
    </citation>
    <scope>NUCLEOTIDE SEQUENCE [LARGE SCALE GENOMIC DNA]</scope>
</reference>
<name>A0A183FGB7_HELPZ</name>
<dbReference type="GO" id="GO:0005777">
    <property type="term" value="C:peroxisome"/>
    <property type="evidence" value="ECO:0007669"/>
    <property type="project" value="TreeGrafter"/>
</dbReference>
<sequence>MAATRWKFFFDIVCPNSWVSFKALQGKQMQSVMDHIELVPICDVKLHLIRTYEWRMRRKRRHEIPESEYPTTLLPPKTIQDNAAEDYALPSDWSEIYSSLSNKRSILPAIFLSSVKKHCPQHFLRSVHVVGERIWEARKPVHKGAHLFTCAREAGLAFRDTEEIIARLSSVEARKLLHDSSEDALRLGASSAPFFAVTDTEVTTTFDNYQYFKRCVLGS</sequence>
<accession>A0A183FGB7</accession>
<dbReference type="GO" id="GO:0004602">
    <property type="term" value="F:glutathione peroxidase activity"/>
    <property type="evidence" value="ECO:0007669"/>
    <property type="project" value="TreeGrafter"/>
</dbReference>
<dbReference type="InterPro" id="IPR051924">
    <property type="entry name" value="GST_Kappa/NadH"/>
</dbReference>
<dbReference type="EMBL" id="UZAH01025518">
    <property type="protein sequence ID" value="VDO65455.1"/>
    <property type="molecule type" value="Genomic_DNA"/>
</dbReference>
<reference evidence="3" key="2">
    <citation type="submission" date="2019-09" db="UniProtKB">
        <authorList>
            <consortium name="WormBaseParasite"/>
        </authorList>
    </citation>
    <scope>IDENTIFICATION</scope>
</reference>
<dbReference type="GO" id="GO:0004364">
    <property type="term" value="F:glutathione transferase activity"/>
    <property type="evidence" value="ECO:0007669"/>
    <property type="project" value="TreeGrafter"/>
</dbReference>
<dbReference type="PANTHER" id="PTHR42943:SF1">
    <property type="entry name" value="DSBA DOMAIN-CONTAINING PROTEIN"/>
    <property type="match status" value="1"/>
</dbReference>
<accession>A0A3P8AYD2</accession>
<dbReference type="WBParaSite" id="HPBE_0000568101-mRNA-1">
    <property type="protein sequence ID" value="HPBE_0000568101-mRNA-1"/>
    <property type="gene ID" value="HPBE_0000568101"/>
</dbReference>
<dbReference type="PANTHER" id="PTHR42943">
    <property type="entry name" value="GLUTATHIONE S-TRANSFERASE KAPPA"/>
    <property type="match status" value="1"/>
</dbReference>
<evidence type="ECO:0000313" key="3">
    <source>
        <dbReference type="WBParaSite" id="HPBE_0000568101-mRNA-1"/>
    </source>
</evidence>
<evidence type="ECO:0000313" key="2">
    <source>
        <dbReference type="Proteomes" id="UP000050761"/>
    </source>
</evidence>
<dbReference type="OrthoDB" id="5831763at2759"/>
<evidence type="ECO:0000313" key="1">
    <source>
        <dbReference type="EMBL" id="VDO65455.1"/>
    </source>
</evidence>
<dbReference type="Proteomes" id="UP000050761">
    <property type="component" value="Unassembled WGS sequence"/>
</dbReference>